<gene>
    <name evidence="1" type="ORF">QC761_0027130</name>
</gene>
<dbReference type="EMBL" id="JAFFGZ010000002">
    <property type="protein sequence ID" value="KAK4647224.1"/>
    <property type="molecule type" value="Genomic_DNA"/>
</dbReference>
<dbReference type="RefSeq" id="XP_062736200.1">
    <property type="nucleotide sequence ID" value="XM_062872186.1"/>
</dbReference>
<evidence type="ECO:0008006" key="3">
    <source>
        <dbReference type="Google" id="ProtNLM"/>
    </source>
</evidence>
<keyword evidence="2" id="KW-1185">Reference proteome</keyword>
<dbReference type="InterPro" id="IPR036396">
    <property type="entry name" value="Cyt_P450_sf"/>
</dbReference>
<accession>A0ABR0FTI6</accession>
<dbReference type="SUPFAM" id="SSF48264">
    <property type="entry name" value="Cytochrome P450"/>
    <property type="match status" value="1"/>
</dbReference>
<name>A0ABR0FTI6_9PEZI</name>
<dbReference type="Proteomes" id="UP001322138">
    <property type="component" value="Unassembled WGS sequence"/>
</dbReference>
<comment type="caution">
    <text evidence="1">The sequence shown here is derived from an EMBL/GenBank/DDBJ whole genome shotgun (WGS) entry which is preliminary data.</text>
</comment>
<dbReference type="Gene3D" id="1.10.630.10">
    <property type="entry name" value="Cytochrome P450"/>
    <property type="match status" value="1"/>
</dbReference>
<reference evidence="1 2" key="1">
    <citation type="journal article" date="2023" name="bioRxiv">
        <title>High-quality genome assemblies of four members of thePodospora anserinaspecies complex.</title>
        <authorList>
            <person name="Ament-Velasquez S.L."/>
            <person name="Vogan A.A."/>
            <person name="Wallerman O."/>
            <person name="Hartmann F."/>
            <person name="Gautier V."/>
            <person name="Silar P."/>
            <person name="Giraud T."/>
            <person name="Johannesson H."/>
        </authorList>
    </citation>
    <scope>NUCLEOTIDE SEQUENCE [LARGE SCALE GENOMIC DNA]</scope>
    <source>
        <strain evidence="1 2">CBS 112042</strain>
    </source>
</reference>
<protein>
    <recommendedName>
        <fullName evidence="3">Cytochrome P450</fullName>
    </recommendedName>
</protein>
<sequence>MAIDCSPGGCLLPHSCLLPPLLGSSCQISRPKLAAITRYYEAYYHVVKKGQYTFHVAEMHRQYGPIVRTSPYELHINDPAYFETLYRHEGRWNKYDWSVDGQNALGAIIFTPDHHEHKARRAPLNAYFPNQGLSTIRT</sequence>
<organism evidence="1 2">
    <name type="scientific">Podospora bellae-mahoneyi</name>
    <dbReference type="NCBI Taxonomy" id="2093777"/>
    <lineage>
        <taxon>Eukaryota</taxon>
        <taxon>Fungi</taxon>
        <taxon>Dikarya</taxon>
        <taxon>Ascomycota</taxon>
        <taxon>Pezizomycotina</taxon>
        <taxon>Sordariomycetes</taxon>
        <taxon>Sordariomycetidae</taxon>
        <taxon>Sordariales</taxon>
        <taxon>Podosporaceae</taxon>
        <taxon>Podospora</taxon>
    </lineage>
</organism>
<proteinExistence type="predicted"/>
<evidence type="ECO:0000313" key="2">
    <source>
        <dbReference type="Proteomes" id="UP001322138"/>
    </source>
</evidence>
<evidence type="ECO:0000313" key="1">
    <source>
        <dbReference type="EMBL" id="KAK4647224.1"/>
    </source>
</evidence>
<dbReference type="GeneID" id="87891298"/>